<dbReference type="InterPro" id="IPR004853">
    <property type="entry name" value="Sugar_P_trans_dom"/>
</dbReference>
<dbReference type="GO" id="GO:0005789">
    <property type="term" value="C:endoplasmic reticulum membrane"/>
    <property type="evidence" value="ECO:0007669"/>
    <property type="project" value="TreeGrafter"/>
</dbReference>
<comment type="caution">
    <text evidence="3">The sequence shown here is derived from an EMBL/GenBank/DDBJ whole genome shotgun (WGS) entry which is preliminary data.</text>
</comment>
<gene>
    <name evidence="3" type="ORF">RDB_LOCUS2859</name>
</gene>
<reference evidence="3" key="1">
    <citation type="submission" date="2021-01" db="EMBL/GenBank/DDBJ databases">
        <authorList>
            <person name="Kaushik A."/>
        </authorList>
    </citation>
    <scope>NUCLEOTIDE SEQUENCE</scope>
    <source>
        <strain evidence="3">AG1-1C</strain>
    </source>
</reference>
<dbReference type="EMBL" id="CAJMWS010000020">
    <property type="protein sequence ID" value="CAE6339138.1"/>
    <property type="molecule type" value="Genomic_DNA"/>
</dbReference>
<evidence type="ECO:0000313" key="4">
    <source>
        <dbReference type="Proteomes" id="UP000663846"/>
    </source>
</evidence>
<feature type="transmembrane region" description="Helical" evidence="1">
    <location>
        <begin position="78"/>
        <end position="98"/>
    </location>
</feature>
<dbReference type="PANTHER" id="PTHR31303">
    <property type="entry name" value="CTP-DEPENDENT DIACYLGLYCEROL KINASE 1"/>
    <property type="match status" value="1"/>
</dbReference>
<keyword evidence="1" id="KW-1133">Transmembrane helix</keyword>
<keyword evidence="1" id="KW-0812">Transmembrane</keyword>
<dbReference type="Pfam" id="PF03151">
    <property type="entry name" value="TPT"/>
    <property type="match status" value="1"/>
</dbReference>
<feature type="transmembrane region" description="Helical" evidence="1">
    <location>
        <begin position="186"/>
        <end position="210"/>
    </location>
</feature>
<feature type="transmembrane region" description="Helical" evidence="1">
    <location>
        <begin position="107"/>
        <end position="124"/>
    </location>
</feature>
<dbReference type="AlphaFoldDB" id="A0A8H2ZTU9"/>
<accession>A0A8H2ZTU9</accession>
<protein>
    <recommendedName>
        <fullName evidence="2">Sugar phosphate transporter domain-containing protein</fullName>
    </recommendedName>
</protein>
<evidence type="ECO:0000313" key="3">
    <source>
        <dbReference type="EMBL" id="CAE6339138.1"/>
    </source>
</evidence>
<dbReference type="Proteomes" id="UP000663846">
    <property type="component" value="Unassembled WGS sequence"/>
</dbReference>
<feature type="domain" description="Sugar phosphate transporter" evidence="2">
    <location>
        <begin position="3"/>
        <end position="117"/>
    </location>
</feature>
<keyword evidence="1" id="KW-0472">Membrane</keyword>
<dbReference type="InterPro" id="IPR037997">
    <property type="entry name" value="Dgk1-like"/>
</dbReference>
<feature type="transmembrane region" description="Helical" evidence="1">
    <location>
        <begin position="16"/>
        <end position="37"/>
    </location>
</feature>
<dbReference type="GO" id="GO:0004143">
    <property type="term" value="F:ATP-dependent diacylglycerol kinase activity"/>
    <property type="evidence" value="ECO:0007669"/>
    <property type="project" value="InterPro"/>
</dbReference>
<evidence type="ECO:0000256" key="1">
    <source>
        <dbReference type="SAM" id="Phobius"/>
    </source>
</evidence>
<dbReference type="PANTHER" id="PTHR31303:SF1">
    <property type="entry name" value="CTP-DEPENDENT DIACYLGLYCEROL KINASE 1"/>
    <property type="match status" value="1"/>
</dbReference>
<feature type="transmembrane region" description="Helical" evidence="1">
    <location>
        <begin position="387"/>
        <end position="408"/>
    </location>
</feature>
<feature type="transmembrane region" description="Helical" evidence="1">
    <location>
        <begin position="499"/>
        <end position="519"/>
    </location>
</feature>
<feature type="transmembrane region" description="Helical" evidence="1">
    <location>
        <begin position="144"/>
        <end position="165"/>
    </location>
</feature>
<proteinExistence type="predicted"/>
<dbReference type="GO" id="GO:0006654">
    <property type="term" value="P:phosphatidic acid biosynthetic process"/>
    <property type="evidence" value="ECO:0007669"/>
    <property type="project" value="TreeGrafter"/>
</dbReference>
<feature type="transmembrane region" description="Helical" evidence="1">
    <location>
        <begin position="225"/>
        <end position="247"/>
    </location>
</feature>
<feature type="transmembrane region" description="Helical" evidence="1">
    <location>
        <begin position="429"/>
        <end position="450"/>
    </location>
</feature>
<organism evidence="3 4">
    <name type="scientific">Rhizoctonia solani</name>
    <dbReference type="NCBI Taxonomy" id="456999"/>
    <lineage>
        <taxon>Eukaryota</taxon>
        <taxon>Fungi</taxon>
        <taxon>Dikarya</taxon>
        <taxon>Basidiomycota</taxon>
        <taxon>Agaricomycotina</taxon>
        <taxon>Agaricomycetes</taxon>
        <taxon>Cantharellales</taxon>
        <taxon>Ceratobasidiaceae</taxon>
        <taxon>Rhizoctonia</taxon>
    </lineage>
</organism>
<feature type="transmembrane region" description="Helical" evidence="1">
    <location>
        <begin position="363"/>
        <end position="381"/>
    </location>
</feature>
<name>A0A8H2ZTU9_9AGAM</name>
<evidence type="ECO:0000259" key="2">
    <source>
        <dbReference type="Pfam" id="PF03151"/>
    </source>
</evidence>
<sequence>MILANKWVLNETDTPVFFLFCQLIVAILLFVIAHVIGILKLPRMVDGPLLKGLMPMITVNVLGLNFNNWCLKYVDASFYQIARGLVLPFTVVTSIMFLRAAPPSKRILLACSIVTGGFFTGVFLDHVTASGLGSKAPTSQSQGPSALGVFFGILSSMSTALQAVVIKRALDVVDGSAIDLAWYTNLLSAIGTIPIILLAGEVPSVLGLLFGTSTNTSTNATPGTFLWGTAVTGLFGFLICIATLFSIKVTSPITHMISSAAGNGHLENLFEDDLSTPELLEPPSLPSAKIDWEIPRKALHSSIGFLVLPLYFSRPEVAPIIEALTYGLALVSAADVLRLNVAPFARLYEKLLGAFMRESEKKAINGVIWYLVGVIFVLKFYPRDVAVVSILILSWCDTAASTVGRAWGRYTPKLPRSILFIPIAPRKSLAGALGAIVTGILIAFSFWGWAVTPEYIPNEIPAWHWAQGGWLGLGALSLCSGLAAGITEALDIGGLDDNLTLPIISGGLIWGISRLITAVL</sequence>
<feature type="transmembrane region" description="Helical" evidence="1">
    <location>
        <begin position="470"/>
        <end position="487"/>
    </location>
</feature>